<dbReference type="AlphaFoldDB" id="A0A226EG26"/>
<dbReference type="GO" id="GO:0015629">
    <property type="term" value="C:actin cytoskeleton"/>
    <property type="evidence" value="ECO:0007669"/>
    <property type="project" value="TreeGrafter"/>
</dbReference>
<dbReference type="Gene3D" id="3.40.20.10">
    <property type="entry name" value="Severin"/>
    <property type="match status" value="2"/>
</dbReference>
<dbReference type="OrthoDB" id="28894at2759"/>
<dbReference type="PANTHER" id="PTHR11977:SF45">
    <property type="entry name" value="SUPERVILLIN"/>
    <property type="match status" value="1"/>
</dbReference>
<gene>
    <name evidence="1" type="ORF">Fcan01_09600</name>
</gene>
<dbReference type="GO" id="GO:0051016">
    <property type="term" value="P:barbed-end actin filament capping"/>
    <property type="evidence" value="ECO:0007669"/>
    <property type="project" value="TreeGrafter"/>
</dbReference>
<comment type="caution">
    <text evidence="1">The sequence shown here is derived from an EMBL/GenBank/DDBJ whole genome shotgun (WGS) entry which is preliminary data.</text>
</comment>
<dbReference type="GO" id="GO:0051015">
    <property type="term" value="F:actin filament binding"/>
    <property type="evidence" value="ECO:0007669"/>
    <property type="project" value="InterPro"/>
</dbReference>
<dbReference type="GO" id="GO:0008154">
    <property type="term" value="P:actin polymerization or depolymerization"/>
    <property type="evidence" value="ECO:0007669"/>
    <property type="project" value="TreeGrafter"/>
</dbReference>
<dbReference type="GO" id="GO:0005546">
    <property type="term" value="F:phosphatidylinositol-4,5-bisphosphate binding"/>
    <property type="evidence" value="ECO:0007669"/>
    <property type="project" value="TreeGrafter"/>
</dbReference>
<protein>
    <submittedName>
        <fullName evidence="1">Supervillin</fullName>
    </submittedName>
</protein>
<organism evidence="1 2">
    <name type="scientific">Folsomia candida</name>
    <name type="common">Springtail</name>
    <dbReference type="NCBI Taxonomy" id="158441"/>
    <lineage>
        <taxon>Eukaryota</taxon>
        <taxon>Metazoa</taxon>
        <taxon>Ecdysozoa</taxon>
        <taxon>Arthropoda</taxon>
        <taxon>Hexapoda</taxon>
        <taxon>Collembola</taxon>
        <taxon>Entomobryomorpha</taxon>
        <taxon>Isotomoidea</taxon>
        <taxon>Isotomidae</taxon>
        <taxon>Proisotominae</taxon>
        <taxon>Folsomia</taxon>
    </lineage>
</organism>
<dbReference type="Proteomes" id="UP000198287">
    <property type="component" value="Unassembled WGS sequence"/>
</dbReference>
<dbReference type="GO" id="GO:0005737">
    <property type="term" value="C:cytoplasm"/>
    <property type="evidence" value="ECO:0007669"/>
    <property type="project" value="TreeGrafter"/>
</dbReference>
<dbReference type="SUPFAM" id="SSF55753">
    <property type="entry name" value="Actin depolymerizing proteins"/>
    <property type="match status" value="2"/>
</dbReference>
<dbReference type="InterPro" id="IPR029006">
    <property type="entry name" value="ADF-H/Gelsolin-like_dom_sf"/>
</dbReference>
<evidence type="ECO:0000313" key="2">
    <source>
        <dbReference type="Proteomes" id="UP000198287"/>
    </source>
</evidence>
<accession>A0A226EG26</accession>
<dbReference type="PANTHER" id="PTHR11977">
    <property type="entry name" value="VILLIN"/>
    <property type="match status" value="1"/>
</dbReference>
<dbReference type="EMBL" id="LNIX01000004">
    <property type="protein sequence ID" value="OXA56024.1"/>
    <property type="molecule type" value="Genomic_DNA"/>
</dbReference>
<dbReference type="GO" id="GO:0051014">
    <property type="term" value="P:actin filament severing"/>
    <property type="evidence" value="ECO:0007669"/>
    <property type="project" value="TreeGrafter"/>
</dbReference>
<keyword evidence="2" id="KW-1185">Reference proteome</keyword>
<name>A0A226EG26_FOLCA</name>
<evidence type="ECO:0000313" key="1">
    <source>
        <dbReference type="EMBL" id="OXA56024.1"/>
    </source>
</evidence>
<sequence length="704" mass="81068">MSLQDRIAELQKNSLSWKERVEKPQDSSSPATLSTVKTLLTTSQTTWKARVGQKDAHLFTVNGKLQRDKISIQEFKSDKDKPPVVIEHESFYLPHSYNPNDSHFKSFFPKEVQDSERVEIDLDVEIPIINPLPVSKTYCFARPRKPVKKVIAEKQSTTTVVAKALQSTCSYNIPLKTPQIKKETKKLYKIKGRKRPIPIQIEIKVSNLSNHDCFVLRTEDTVYCFYGEYANLLEKTKCDEFFVYFGEKACRVYYQGSNWRAFLKEFPPAGGGGEEDELDEGDPGDEGDLRYENEVLIKMYEWDGAGWVGAEMEWELTEVKGPRIFDFGTELYFYTDPLQKANLPEATLEVFRSEKYLTFKKIKKNLEPIEFRTKFNSKIGKKPKSSRGGRTNHSTSISTTSEISSIWETQLTLDSIPFNNLTNITSDDPTMGRSISTSTITLTKTKITLNVTTTDFDLLTFYTTDCYLIHWTYRLTYTTHRLVKSQPSSTTEGRERTCWFCWYGSKCNPLDRGRLSTLFSLKGNFESVFGITISSEGEKVSVEEGSEPGIFLELVGGAKFFRGINSDIFERKIHEGVSLYTEVDEFYEDGEYFDGELERLVPDALLELDFDDFFVAFSLEDYFQEYFCYTGSYLIKFLKDLDSGEGKLEREFDFRIFKDFYPMGEVGTCLGKDIVEDKFKMSLEEFGQLAGWRKKLLTKGVFYK</sequence>
<proteinExistence type="predicted"/>
<dbReference type="InterPro" id="IPR007122">
    <property type="entry name" value="Villin/Gelsolin"/>
</dbReference>
<reference evidence="1 2" key="1">
    <citation type="submission" date="2015-12" db="EMBL/GenBank/DDBJ databases">
        <title>The genome of Folsomia candida.</title>
        <authorList>
            <person name="Faddeeva A."/>
            <person name="Derks M.F."/>
            <person name="Anvar Y."/>
            <person name="Smit S."/>
            <person name="Van Straalen N."/>
            <person name="Roelofs D."/>
        </authorList>
    </citation>
    <scope>NUCLEOTIDE SEQUENCE [LARGE SCALE GENOMIC DNA]</scope>
    <source>
        <strain evidence="1 2">VU population</strain>
        <tissue evidence="1">Whole body</tissue>
    </source>
</reference>